<protein>
    <submittedName>
        <fullName evidence="1">Uncharacterized protein</fullName>
    </submittedName>
</protein>
<evidence type="ECO:0000313" key="2">
    <source>
        <dbReference type="Proteomes" id="UP001224392"/>
    </source>
</evidence>
<dbReference type="EMBL" id="BSYJ01000004">
    <property type="protein sequence ID" value="GMG87733.1"/>
    <property type="molecule type" value="Genomic_DNA"/>
</dbReference>
<accession>A0ABQ6M063</accession>
<gene>
    <name evidence="1" type="ORF">MNKW57_20540</name>
</gene>
<evidence type="ECO:0000313" key="1">
    <source>
        <dbReference type="EMBL" id="GMG87733.1"/>
    </source>
</evidence>
<proteinExistence type="predicted"/>
<comment type="caution">
    <text evidence="1">The sequence shown here is derived from an EMBL/GenBank/DDBJ whole genome shotgun (WGS) entry which is preliminary data.</text>
</comment>
<keyword evidence="2" id="KW-1185">Reference proteome</keyword>
<sequence>MVSIIDATGLCTQSNDPVIVAAEGVRSVYLAQNQAQCPGSVSRLNDVRKNTFSTSA</sequence>
<name>A0ABQ6M063_9GAMM</name>
<organism evidence="1 2">
    <name type="scientific">Biformimicrobium ophioploci</name>
    <dbReference type="NCBI Taxonomy" id="3036711"/>
    <lineage>
        <taxon>Bacteria</taxon>
        <taxon>Pseudomonadati</taxon>
        <taxon>Pseudomonadota</taxon>
        <taxon>Gammaproteobacteria</taxon>
        <taxon>Cellvibrionales</taxon>
        <taxon>Microbulbiferaceae</taxon>
        <taxon>Biformimicrobium</taxon>
    </lineage>
</organism>
<reference evidence="1 2" key="1">
    <citation type="submission" date="2023-04" db="EMBL/GenBank/DDBJ databases">
        <title>Marinobulbifer ophiurae gen. nov., sp. Nov., isolate from tissue of brittle star Ophioplocus japonicus.</title>
        <authorList>
            <person name="Kawano K."/>
            <person name="Sawayama S."/>
            <person name="Nakagawa S."/>
        </authorList>
    </citation>
    <scope>NUCLEOTIDE SEQUENCE [LARGE SCALE GENOMIC DNA]</scope>
    <source>
        <strain evidence="1 2">NKW57</strain>
    </source>
</reference>
<dbReference type="Proteomes" id="UP001224392">
    <property type="component" value="Unassembled WGS sequence"/>
</dbReference>